<gene>
    <name evidence="1" type="ORF">RRG08_017467</name>
</gene>
<organism evidence="1 2">
    <name type="scientific">Elysia crispata</name>
    <name type="common">lettuce slug</name>
    <dbReference type="NCBI Taxonomy" id="231223"/>
    <lineage>
        <taxon>Eukaryota</taxon>
        <taxon>Metazoa</taxon>
        <taxon>Spiralia</taxon>
        <taxon>Lophotrochozoa</taxon>
        <taxon>Mollusca</taxon>
        <taxon>Gastropoda</taxon>
        <taxon>Heterobranchia</taxon>
        <taxon>Euthyneura</taxon>
        <taxon>Panpulmonata</taxon>
        <taxon>Sacoglossa</taxon>
        <taxon>Placobranchoidea</taxon>
        <taxon>Plakobranchidae</taxon>
        <taxon>Elysia</taxon>
    </lineage>
</organism>
<dbReference type="EMBL" id="JAWDGP010006142">
    <property type="protein sequence ID" value="KAK3746459.1"/>
    <property type="molecule type" value="Genomic_DNA"/>
</dbReference>
<accession>A0AAE1CZ52</accession>
<sequence length="103" mass="11153">MAIHLALAQRGKLIRALRPEPNQTPTTSGVGLNVEFNTTCNSGGPPSTCWSTSKKGLAWRNRILSDFGLVKKSASPIIMMVNSDTANRMKVGGRLARPPKHQI</sequence>
<reference evidence="1" key="1">
    <citation type="journal article" date="2023" name="G3 (Bethesda)">
        <title>A reference genome for the long-term kleptoplast-retaining sea slug Elysia crispata morphotype clarki.</title>
        <authorList>
            <person name="Eastman K.E."/>
            <person name="Pendleton A.L."/>
            <person name="Shaikh M.A."/>
            <person name="Suttiyut T."/>
            <person name="Ogas R."/>
            <person name="Tomko P."/>
            <person name="Gavelis G."/>
            <person name="Widhalm J.R."/>
            <person name="Wisecaver J.H."/>
        </authorList>
    </citation>
    <scope>NUCLEOTIDE SEQUENCE</scope>
    <source>
        <strain evidence="1">ECLA1</strain>
    </source>
</reference>
<dbReference type="Proteomes" id="UP001283361">
    <property type="component" value="Unassembled WGS sequence"/>
</dbReference>
<keyword evidence="2" id="KW-1185">Reference proteome</keyword>
<comment type="caution">
    <text evidence="1">The sequence shown here is derived from an EMBL/GenBank/DDBJ whole genome shotgun (WGS) entry which is preliminary data.</text>
</comment>
<proteinExistence type="predicted"/>
<name>A0AAE1CZ52_9GAST</name>
<evidence type="ECO:0000313" key="2">
    <source>
        <dbReference type="Proteomes" id="UP001283361"/>
    </source>
</evidence>
<dbReference type="AlphaFoldDB" id="A0AAE1CZ52"/>
<protein>
    <submittedName>
        <fullName evidence="1">Uncharacterized protein</fullName>
    </submittedName>
</protein>
<evidence type="ECO:0000313" key="1">
    <source>
        <dbReference type="EMBL" id="KAK3746459.1"/>
    </source>
</evidence>